<dbReference type="Proteomes" id="UP000503129">
    <property type="component" value="Chromosome"/>
</dbReference>
<accession>A0A856MIV0</accession>
<protein>
    <submittedName>
        <fullName evidence="1">Uncharacterized protein</fullName>
    </submittedName>
</protein>
<sequence length="473" mass="51571">MNSKKRFALKTRSAILVPRGYAIAFIIAFLTLILISTQLSNAQSLKQLPRFAGRYIAAISDGDFLASTYSDGKLPAPGVSDQLSILTLPLNGKQEALAPRIAQINASNSVTGAPYALALSPDSRTAFVVETLGAMPVGATRREQLPPGNQLVAINLSNPRHPTVCGRMAVAPKPETVHIHPDGDLLAISTQTPDKEIILIPVQNCQIAQPSEFSLQQLGIQSDPARFQNGLYVSQVQWHPSGRFLAINLDYRDEIAFYELQRNLQGNLQLIPWGRPVKVGKDPFTGQFTPDGRFYLSSNWGRNFGAEVKTLEQRIPETGGTVSVIQLAELNSSASQVQHRVVSTAIADNSPESLTISPDSSKVVTVNMRGTAFPTNSFRFTRQATLSLMTLDPTSGQLTKINDYPFEGILPESAAFDASGNFLVVAVYDYFTPKPEGGIEFWQVLEKPKPKLQRTGYVVDVGRGVHQVLVARS</sequence>
<keyword evidence="2" id="KW-1185">Reference proteome</keyword>
<dbReference type="EMBL" id="CP030118">
    <property type="protein sequence ID" value="QDL08906.1"/>
    <property type="molecule type" value="Genomic_DNA"/>
</dbReference>
<dbReference type="KEGG" id="bsen:DP114_14250"/>
<name>A0A856MIV0_9CYAN</name>
<proteinExistence type="predicted"/>
<dbReference type="Pfam" id="PF10282">
    <property type="entry name" value="Lactonase"/>
    <property type="match status" value="1"/>
</dbReference>
<dbReference type="RefSeq" id="WP_171976391.1">
    <property type="nucleotide sequence ID" value="NZ_CAWOXK010000001.1"/>
</dbReference>
<dbReference type="SUPFAM" id="SSF82171">
    <property type="entry name" value="DPP6 N-terminal domain-like"/>
    <property type="match status" value="1"/>
</dbReference>
<organism evidence="1 2">
    <name type="scientific">Brasilonema sennae CENA114</name>
    <dbReference type="NCBI Taxonomy" id="415709"/>
    <lineage>
        <taxon>Bacteria</taxon>
        <taxon>Bacillati</taxon>
        <taxon>Cyanobacteriota</taxon>
        <taxon>Cyanophyceae</taxon>
        <taxon>Nostocales</taxon>
        <taxon>Scytonemataceae</taxon>
        <taxon>Brasilonema</taxon>
        <taxon>Bromeliae group (in: Brasilonema)</taxon>
    </lineage>
</organism>
<evidence type="ECO:0000313" key="1">
    <source>
        <dbReference type="EMBL" id="QDL08906.1"/>
    </source>
</evidence>
<dbReference type="InterPro" id="IPR015943">
    <property type="entry name" value="WD40/YVTN_repeat-like_dom_sf"/>
</dbReference>
<dbReference type="Gene3D" id="2.130.10.10">
    <property type="entry name" value="YVTN repeat-like/Quinoprotein amine dehydrogenase"/>
    <property type="match status" value="1"/>
</dbReference>
<evidence type="ECO:0000313" key="2">
    <source>
        <dbReference type="Proteomes" id="UP000503129"/>
    </source>
</evidence>
<gene>
    <name evidence="1" type="ORF">DP114_14250</name>
</gene>
<reference evidence="1 2" key="1">
    <citation type="submission" date="2018-06" db="EMBL/GenBank/DDBJ databases">
        <title>Comparative genomics of Brasilonema spp. strains.</title>
        <authorList>
            <person name="Alvarenga D.O."/>
            <person name="Fiore M.F."/>
            <person name="Varani A.M."/>
        </authorList>
    </citation>
    <scope>NUCLEOTIDE SEQUENCE [LARGE SCALE GENOMIC DNA]</scope>
    <source>
        <strain evidence="1 2">CENA114</strain>
    </source>
</reference>
<dbReference type="AlphaFoldDB" id="A0A856MIV0"/>
<dbReference type="InterPro" id="IPR019405">
    <property type="entry name" value="Lactonase_7-beta_prop"/>
</dbReference>